<reference evidence="2 3" key="1">
    <citation type="journal article" date="2013" name="Int. J. Med. Microbiol.">
        <title>Legionella oakridgensis ATCC 33761 genome sequence and phenotypic characterization reveals its replication capacity in amoebae.</title>
        <authorList>
            <person name="Brzuszkiewicz E."/>
            <person name="Schulz T."/>
            <person name="Rydzewski K."/>
            <person name="Daniel R."/>
            <person name="Gillmaier N."/>
            <person name="Dittmann C."/>
            <person name="Holland G."/>
            <person name="Schunder E."/>
            <person name="Lautner M."/>
            <person name="Eisenreich W."/>
            <person name="Luck C."/>
            <person name="Heuner K."/>
        </authorList>
    </citation>
    <scope>NUCLEOTIDE SEQUENCE [LARGE SCALE GENOMIC DNA]</scope>
    <source>
        <strain>OR-10</strain>
        <strain evidence="3">ATCC 33761</strain>
    </source>
</reference>
<organism evidence="2 3">
    <name type="scientific">Legionella oakridgensis ATCC 33761 = DSM 21215</name>
    <dbReference type="NCBI Taxonomy" id="1268635"/>
    <lineage>
        <taxon>Bacteria</taxon>
        <taxon>Pseudomonadati</taxon>
        <taxon>Pseudomonadota</taxon>
        <taxon>Gammaproteobacteria</taxon>
        <taxon>Legionellales</taxon>
        <taxon>Legionellaceae</taxon>
        <taxon>Legionella</taxon>
    </lineage>
</organism>
<name>W0BH25_9GAMM</name>
<dbReference type="KEGG" id="lok:Loa_02182"/>
<sequence length="132" mass="15339">MLLLTKNVLLTFNKTTNQLKIVRKNIIQQTEEYYSLDKIHDVVIQESTTSKGQRCYRVALILNDKTEIPLNSAYDSLLKPKLKLAKVINDFLGLNGAFEPWIKQEQQKNRLAIALFFIGLSIILFLVLRLFW</sequence>
<dbReference type="PATRIC" id="fig|1268635.3.peg.2230"/>
<accession>W0BH25</accession>
<keyword evidence="3" id="KW-1185">Reference proteome</keyword>
<evidence type="ECO:0000256" key="1">
    <source>
        <dbReference type="SAM" id="Phobius"/>
    </source>
</evidence>
<keyword evidence="1" id="KW-1133">Transmembrane helix</keyword>
<dbReference type="EMBL" id="CP004006">
    <property type="protein sequence ID" value="AHE67724.1"/>
    <property type="molecule type" value="Genomic_DNA"/>
</dbReference>
<dbReference type="AlphaFoldDB" id="W0BH25"/>
<keyword evidence="1" id="KW-0472">Membrane</keyword>
<dbReference type="HOGENOM" id="CLU_1914440_0_0_6"/>
<dbReference type="STRING" id="1268635.Loa_02182"/>
<dbReference type="Proteomes" id="UP000018838">
    <property type="component" value="Chromosome"/>
</dbReference>
<gene>
    <name evidence="2" type="ORF">Loa_02182</name>
</gene>
<feature type="transmembrane region" description="Helical" evidence="1">
    <location>
        <begin position="111"/>
        <end position="131"/>
    </location>
</feature>
<keyword evidence="1" id="KW-0812">Transmembrane</keyword>
<evidence type="ECO:0000313" key="2">
    <source>
        <dbReference type="EMBL" id="AHE67724.1"/>
    </source>
</evidence>
<protein>
    <submittedName>
        <fullName evidence="2">Uncharacterized protein</fullName>
    </submittedName>
</protein>
<proteinExistence type="predicted"/>
<evidence type="ECO:0000313" key="3">
    <source>
        <dbReference type="Proteomes" id="UP000018838"/>
    </source>
</evidence>